<dbReference type="EMBL" id="UGJR01000002">
    <property type="protein sequence ID" value="STR44071.1"/>
    <property type="molecule type" value="Genomic_DNA"/>
</dbReference>
<name>A0A7H4M6P5_9ENTR</name>
<protein>
    <submittedName>
        <fullName evidence="1">Transcriptional regulator</fullName>
    </submittedName>
</protein>
<evidence type="ECO:0000313" key="1">
    <source>
        <dbReference type="EMBL" id="STR44071.1"/>
    </source>
</evidence>
<comment type="caution">
    <text evidence="1">The sequence shown here is derived from an EMBL/GenBank/DDBJ whole genome shotgun (WGS) entry which is preliminary data.</text>
</comment>
<gene>
    <name evidence="1" type="ORF">NCTC11694_05364</name>
</gene>
<accession>A0A7H4M6P5</accession>
<dbReference type="Proteomes" id="UP000255050">
    <property type="component" value="Unassembled WGS sequence"/>
</dbReference>
<evidence type="ECO:0000313" key="2">
    <source>
        <dbReference type="Proteomes" id="UP000255050"/>
    </source>
</evidence>
<proteinExistence type="predicted"/>
<dbReference type="AlphaFoldDB" id="A0A7H4M6P5"/>
<organism evidence="1 2">
    <name type="scientific">Klebsiella michiganensis</name>
    <dbReference type="NCBI Taxonomy" id="1134687"/>
    <lineage>
        <taxon>Bacteria</taxon>
        <taxon>Pseudomonadati</taxon>
        <taxon>Pseudomonadota</taxon>
        <taxon>Gammaproteobacteria</taxon>
        <taxon>Enterobacterales</taxon>
        <taxon>Enterobacteriaceae</taxon>
        <taxon>Klebsiella/Raoultella group</taxon>
        <taxon>Klebsiella</taxon>
    </lineage>
</organism>
<reference evidence="1 2" key="1">
    <citation type="submission" date="2018-06" db="EMBL/GenBank/DDBJ databases">
        <authorList>
            <consortium name="Pathogen Informatics"/>
            <person name="Doyle S."/>
        </authorList>
    </citation>
    <scope>NUCLEOTIDE SEQUENCE [LARGE SCALE GENOMIC DNA]</scope>
    <source>
        <strain evidence="1 2">NCTC11694</strain>
    </source>
</reference>
<sequence>MAVSLYDFLQREAWITPDGTALTPAGEAHFARLGVVVKRGSRRKASCGCLDWSERRFHLGGAAGAALLQHGLENGWFSTTAGFREVMITPAGWRALYLHFQLTKKGDC</sequence>